<dbReference type="Gene3D" id="3.40.630.30">
    <property type="match status" value="1"/>
</dbReference>
<dbReference type="PANTHER" id="PTHR47017:SF1">
    <property type="entry name" value="ACYL-COA"/>
    <property type="match status" value="1"/>
</dbReference>
<proteinExistence type="predicted"/>
<dbReference type="InterPro" id="IPR007434">
    <property type="entry name" value="FemAB-like"/>
</dbReference>
<comment type="caution">
    <text evidence="1">The sequence shown here is derived from an EMBL/GenBank/DDBJ whole genome shotgun (WGS) entry which is preliminary data.</text>
</comment>
<organism evidence="1 2">
    <name type="scientific">Pseudoalteromonas peptidolytica F12-50-A1</name>
    <dbReference type="NCBI Taxonomy" id="1315280"/>
    <lineage>
        <taxon>Bacteria</taxon>
        <taxon>Pseudomonadati</taxon>
        <taxon>Pseudomonadota</taxon>
        <taxon>Gammaproteobacteria</taxon>
        <taxon>Alteromonadales</taxon>
        <taxon>Pseudoalteromonadaceae</taxon>
        <taxon>Pseudoalteromonas</taxon>
    </lineage>
</organism>
<dbReference type="EMBL" id="AQHF01000029">
    <property type="protein sequence ID" value="MBE0347945.1"/>
    <property type="molecule type" value="Genomic_DNA"/>
</dbReference>
<dbReference type="AlphaFoldDB" id="A0A8I0MXX5"/>
<sequence length="376" mass="43809">MTEYQHRFIHSLTEVTEAQWERVSPPHVFTSYEWLLALELSGCTSKETGWIPHHLMIERQGELIAILPGYIKSHSYGEYVFDWAFAEAYERHGVDYYPKWLCGVPFTPTQGPRILTKAPSADLLEYINATLTSLAPLGISGVHINFCQQSDLLAQSHLTMRRNVQFHWHNKGYAGFEDFLAQLTSRKRKMVTKERQAVTAQSINISWIDGKEISTAQLDAFFLSYQLTYLKRSRHQGYLSRDFFQQVITSMPDKFRLCCAYLNHDIIATSLYLVDSDTLYGRYWGAIEDSYDFLHFELCYYQGIEYAIANQLAVFDAGAQGEHKLVRGFEPVWRQSYHRLFQPDFQQALEDFTKREADALEHYFIECQAKLPFKHQ</sequence>
<dbReference type="PANTHER" id="PTHR47017">
    <property type="entry name" value="ACYL-COA"/>
    <property type="match status" value="1"/>
</dbReference>
<gene>
    <name evidence="1" type="ORF">PPEP_a4332</name>
</gene>
<protein>
    <recommendedName>
        <fullName evidence="3">BioF2-like acetyltransferase domain-containing protein</fullName>
    </recommendedName>
</protein>
<reference evidence="1 2" key="1">
    <citation type="submission" date="2015-06" db="EMBL/GenBank/DDBJ databases">
        <title>Genome sequence of Pseudoalteromonas peptidolytica.</title>
        <authorList>
            <person name="Xie B.-B."/>
            <person name="Rong J.-C."/>
            <person name="Qin Q.-L."/>
            <person name="Zhang Y.-Z."/>
        </authorList>
    </citation>
    <scope>NUCLEOTIDE SEQUENCE [LARGE SCALE GENOMIC DNA]</scope>
    <source>
        <strain evidence="1 2">F12-50-A1</strain>
    </source>
</reference>
<evidence type="ECO:0008006" key="3">
    <source>
        <dbReference type="Google" id="ProtNLM"/>
    </source>
</evidence>
<evidence type="ECO:0000313" key="2">
    <source>
        <dbReference type="Proteomes" id="UP000660708"/>
    </source>
</evidence>
<dbReference type="RefSeq" id="WP_147391138.1">
    <property type="nucleotide sequence ID" value="NZ_AQHF01000029.1"/>
</dbReference>
<name>A0A8I0MXX5_9GAMM</name>
<evidence type="ECO:0000313" key="1">
    <source>
        <dbReference type="EMBL" id="MBE0347945.1"/>
    </source>
</evidence>
<keyword evidence="2" id="KW-1185">Reference proteome</keyword>
<dbReference type="InterPro" id="IPR016181">
    <property type="entry name" value="Acyl_CoA_acyltransferase"/>
</dbReference>
<accession>A0A8I0MXX5</accession>
<dbReference type="SUPFAM" id="SSF55729">
    <property type="entry name" value="Acyl-CoA N-acyltransferases (Nat)"/>
    <property type="match status" value="1"/>
</dbReference>
<dbReference type="Proteomes" id="UP000660708">
    <property type="component" value="Unassembled WGS sequence"/>
</dbReference>
<dbReference type="Pfam" id="PF04339">
    <property type="entry name" value="FemAB_like"/>
    <property type="match status" value="1"/>
</dbReference>